<dbReference type="Proteomes" id="UP000646911">
    <property type="component" value="Unassembled WGS sequence"/>
</dbReference>
<proteinExistence type="predicted"/>
<name>A0ABR6Z882_9BURK</name>
<comment type="caution">
    <text evidence="1">The sequence shown here is derived from an EMBL/GenBank/DDBJ whole genome shotgun (WGS) entry which is preliminary data.</text>
</comment>
<keyword evidence="2" id="KW-1185">Reference proteome</keyword>
<sequence>MKFKKNAIFLALFLTLLGLTAYVLFGRSPVDPARPEVFNANTAMLAIFGTYNDKQQGVLLPEKNTAQWNVKEADTLATALLVATYTEAGKHKGVLAIQRQQILDGVVEQSHATSAMISVYVFAYNGKQWIFEKGKKEVVESGAYGEAPGGSLMRLGKDKYGLLFKGGDVHQGYTNDYAFLISLSEVKPIKMLDLDMGESNSGTCSDDEEEQEGMMQACWESTGKLSFLQNATDDYYVLKLSTTSNKQQAEGNKSIVKTQEEFFVHAATGYKASKAQGLKAATVVPDDLVFNVGETQKLSSSLATVPRSELK</sequence>
<accession>A0ABR6Z882</accession>
<dbReference type="RefSeq" id="WP_186953038.1">
    <property type="nucleotide sequence ID" value="NZ_JACOFX010000002.1"/>
</dbReference>
<reference evidence="1 2" key="1">
    <citation type="submission" date="2020-08" db="EMBL/GenBank/DDBJ databases">
        <title>Novel species isolated from subtropical streams in China.</title>
        <authorList>
            <person name="Lu H."/>
        </authorList>
    </citation>
    <scope>NUCLEOTIDE SEQUENCE [LARGE SCALE GENOMIC DNA]</scope>
    <source>
        <strain evidence="1 2">NL8W</strain>
    </source>
</reference>
<evidence type="ECO:0008006" key="3">
    <source>
        <dbReference type="Google" id="ProtNLM"/>
    </source>
</evidence>
<evidence type="ECO:0000313" key="1">
    <source>
        <dbReference type="EMBL" id="MBC3907516.1"/>
    </source>
</evidence>
<dbReference type="EMBL" id="JACOFX010000002">
    <property type="protein sequence ID" value="MBC3907516.1"/>
    <property type="molecule type" value="Genomic_DNA"/>
</dbReference>
<gene>
    <name evidence="1" type="ORF">H8L47_08060</name>
</gene>
<organism evidence="1 2">
    <name type="scientific">Undibacterium umbellatum</name>
    <dbReference type="NCBI Taxonomy" id="2762300"/>
    <lineage>
        <taxon>Bacteria</taxon>
        <taxon>Pseudomonadati</taxon>
        <taxon>Pseudomonadota</taxon>
        <taxon>Betaproteobacteria</taxon>
        <taxon>Burkholderiales</taxon>
        <taxon>Oxalobacteraceae</taxon>
        <taxon>Undibacterium</taxon>
    </lineage>
</organism>
<protein>
    <recommendedName>
        <fullName evidence="3">DUF4340 domain-containing protein</fullName>
    </recommendedName>
</protein>
<evidence type="ECO:0000313" key="2">
    <source>
        <dbReference type="Proteomes" id="UP000646911"/>
    </source>
</evidence>